<sequence>YVLPPQNVPPLSQLQKISFLSQQQFSNYKNQNHIVPLNGDEVLWTRFFCYYCEVAKLGSTSLLVA</sequence>
<organism evidence="1 2">
    <name type="scientific">Romanomermis culicivorax</name>
    <name type="common">Nematode worm</name>
    <dbReference type="NCBI Taxonomy" id="13658"/>
    <lineage>
        <taxon>Eukaryota</taxon>
        <taxon>Metazoa</taxon>
        <taxon>Ecdysozoa</taxon>
        <taxon>Nematoda</taxon>
        <taxon>Enoplea</taxon>
        <taxon>Dorylaimia</taxon>
        <taxon>Mermithida</taxon>
        <taxon>Mermithoidea</taxon>
        <taxon>Mermithidae</taxon>
        <taxon>Romanomermis</taxon>
    </lineage>
</organism>
<accession>A0A915L082</accession>
<name>A0A915L082_ROMCU</name>
<proteinExistence type="predicted"/>
<dbReference type="WBParaSite" id="nRc.2.0.1.t43860-RA">
    <property type="protein sequence ID" value="nRc.2.0.1.t43860-RA"/>
    <property type="gene ID" value="nRc.2.0.1.g43860"/>
</dbReference>
<evidence type="ECO:0000313" key="2">
    <source>
        <dbReference type="WBParaSite" id="nRc.2.0.1.t43860-RA"/>
    </source>
</evidence>
<protein>
    <submittedName>
        <fullName evidence="2">Ovule protein</fullName>
    </submittedName>
</protein>
<dbReference type="Proteomes" id="UP000887565">
    <property type="component" value="Unplaced"/>
</dbReference>
<dbReference type="AlphaFoldDB" id="A0A915L082"/>
<reference evidence="2" key="1">
    <citation type="submission" date="2022-11" db="UniProtKB">
        <authorList>
            <consortium name="WormBaseParasite"/>
        </authorList>
    </citation>
    <scope>IDENTIFICATION</scope>
</reference>
<evidence type="ECO:0000313" key="1">
    <source>
        <dbReference type="Proteomes" id="UP000887565"/>
    </source>
</evidence>
<keyword evidence="1" id="KW-1185">Reference proteome</keyword>